<sequence>MKNLFKIIKLTDGEDPDPRFTLANERTFLAWNRTALAILVGAVAFITLSHGRIEKVIAHQIFIALILLSIILSVSAIFRWFRVEYALRTKQSLPYPCMAPLLSIFSLILIVFIFIHMK</sequence>
<name>N8P2H5_9GAMM</name>
<evidence type="ECO:0000256" key="1">
    <source>
        <dbReference type="ARBA" id="ARBA00004127"/>
    </source>
</evidence>
<keyword evidence="4 5" id="KW-0472">Membrane</keyword>
<dbReference type="GO" id="GO:0012505">
    <property type="term" value="C:endomembrane system"/>
    <property type="evidence" value="ECO:0007669"/>
    <property type="project" value="UniProtKB-SubCell"/>
</dbReference>
<dbReference type="EMBL" id="APOH01000010">
    <property type="protein sequence ID" value="ENU20585.1"/>
    <property type="molecule type" value="Genomic_DNA"/>
</dbReference>
<dbReference type="Pfam" id="PF02656">
    <property type="entry name" value="DUF202"/>
    <property type="match status" value="1"/>
</dbReference>
<gene>
    <name evidence="7" type="ORF">F994_00811</name>
</gene>
<accession>N8P2H5</accession>
<evidence type="ECO:0000313" key="7">
    <source>
        <dbReference type="EMBL" id="ENU20585.1"/>
    </source>
</evidence>
<dbReference type="HOGENOM" id="CLU_053359_4_0_6"/>
<feature type="transmembrane region" description="Helical" evidence="5">
    <location>
        <begin position="61"/>
        <end position="81"/>
    </location>
</feature>
<keyword evidence="2 5" id="KW-0812">Transmembrane</keyword>
<proteinExistence type="predicted"/>
<comment type="subcellular location">
    <subcellularLocation>
        <location evidence="1">Endomembrane system</location>
        <topology evidence="1">Multi-pass membrane protein</topology>
    </subcellularLocation>
</comment>
<dbReference type="eggNOG" id="COG2149">
    <property type="taxonomic scope" value="Bacteria"/>
</dbReference>
<dbReference type="AlphaFoldDB" id="N8P2H5"/>
<evidence type="ECO:0000256" key="3">
    <source>
        <dbReference type="ARBA" id="ARBA00022989"/>
    </source>
</evidence>
<keyword evidence="3 5" id="KW-1133">Transmembrane helix</keyword>
<dbReference type="PATRIC" id="fig|1217715.3.peg.772"/>
<reference evidence="7 8" key="1">
    <citation type="submission" date="2013-02" db="EMBL/GenBank/DDBJ databases">
        <title>The Genome Sequence of Acinetobacter sp. ANC 3994.</title>
        <authorList>
            <consortium name="The Broad Institute Genome Sequencing Platform"/>
            <consortium name="The Broad Institute Genome Sequencing Center for Infectious Disease"/>
            <person name="Cerqueira G."/>
            <person name="Feldgarden M."/>
            <person name="Courvalin P."/>
            <person name="Perichon B."/>
            <person name="Grillot-Courvalin C."/>
            <person name="Clermont D."/>
            <person name="Rocha E."/>
            <person name="Yoon E.-J."/>
            <person name="Nemec A."/>
            <person name="Walker B."/>
            <person name="Young S.K."/>
            <person name="Zeng Q."/>
            <person name="Gargeya S."/>
            <person name="Fitzgerald M."/>
            <person name="Haas B."/>
            <person name="Abouelleil A."/>
            <person name="Alvarado L."/>
            <person name="Arachchi H.M."/>
            <person name="Berlin A.M."/>
            <person name="Chapman S.B."/>
            <person name="Dewar J."/>
            <person name="Goldberg J."/>
            <person name="Griggs A."/>
            <person name="Gujja S."/>
            <person name="Hansen M."/>
            <person name="Howarth C."/>
            <person name="Imamovic A."/>
            <person name="Larimer J."/>
            <person name="McCowan C."/>
            <person name="Murphy C."/>
            <person name="Neiman D."/>
            <person name="Pearson M."/>
            <person name="Priest M."/>
            <person name="Roberts A."/>
            <person name="Saif S."/>
            <person name="Shea T."/>
            <person name="Sisk P."/>
            <person name="Sykes S."/>
            <person name="Wortman J."/>
            <person name="Nusbaum C."/>
            <person name="Birren B."/>
        </authorList>
    </citation>
    <scope>NUCLEOTIDE SEQUENCE [LARGE SCALE GENOMIC DNA]</scope>
    <source>
        <strain evidence="7 8">ANC 3994</strain>
    </source>
</reference>
<dbReference type="InterPro" id="IPR003807">
    <property type="entry name" value="DUF202"/>
</dbReference>
<evidence type="ECO:0000259" key="6">
    <source>
        <dbReference type="Pfam" id="PF02656"/>
    </source>
</evidence>
<protein>
    <recommendedName>
        <fullName evidence="6">DUF202 domain-containing protein</fullName>
    </recommendedName>
</protein>
<dbReference type="RefSeq" id="WP_004651101.1">
    <property type="nucleotide sequence ID" value="NZ_KB849176.1"/>
</dbReference>
<comment type="caution">
    <text evidence="7">The sequence shown here is derived from an EMBL/GenBank/DDBJ whole genome shotgun (WGS) entry which is preliminary data.</text>
</comment>
<evidence type="ECO:0000256" key="5">
    <source>
        <dbReference type="SAM" id="Phobius"/>
    </source>
</evidence>
<feature type="domain" description="DUF202" evidence="6">
    <location>
        <begin position="19"/>
        <end position="84"/>
    </location>
</feature>
<feature type="transmembrane region" description="Helical" evidence="5">
    <location>
        <begin position="93"/>
        <end position="115"/>
    </location>
</feature>
<feature type="transmembrane region" description="Helical" evidence="5">
    <location>
        <begin position="28"/>
        <end position="49"/>
    </location>
</feature>
<dbReference type="OrthoDB" id="582337at2"/>
<evidence type="ECO:0000313" key="8">
    <source>
        <dbReference type="Proteomes" id="UP000013086"/>
    </source>
</evidence>
<organism evidence="7 8">
    <name type="scientific">Acinetobacter bohemicus ANC 3994</name>
    <dbReference type="NCBI Taxonomy" id="1217715"/>
    <lineage>
        <taxon>Bacteria</taxon>
        <taxon>Pseudomonadati</taxon>
        <taxon>Pseudomonadota</taxon>
        <taxon>Gammaproteobacteria</taxon>
        <taxon>Moraxellales</taxon>
        <taxon>Moraxellaceae</taxon>
        <taxon>Acinetobacter</taxon>
    </lineage>
</organism>
<evidence type="ECO:0000256" key="4">
    <source>
        <dbReference type="ARBA" id="ARBA00023136"/>
    </source>
</evidence>
<dbReference type="Proteomes" id="UP000013086">
    <property type="component" value="Unassembled WGS sequence"/>
</dbReference>
<evidence type="ECO:0000256" key="2">
    <source>
        <dbReference type="ARBA" id="ARBA00022692"/>
    </source>
</evidence>